<dbReference type="GO" id="GO:0030687">
    <property type="term" value="C:preribosome, large subunit precursor"/>
    <property type="evidence" value="ECO:0007669"/>
    <property type="project" value="UniProtKB-UniRule"/>
</dbReference>
<evidence type="ECO:0000256" key="5">
    <source>
        <dbReference type="SAM" id="MobiDB-lite"/>
    </source>
</evidence>
<dbReference type="GO" id="GO:0000463">
    <property type="term" value="P:maturation of LSU-rRNA from tricistronic rRNA transcript (SSU-rRNA, 5.8S rRNA, LSU-rRNA)"/>
    <property type="evidence" value="ECO:0007669"/>
    <property type="project" value="UniProtKB-UniRule"/>
</dbReference>
<dbReference type="GO" id="GO:0043021">
    <property type="term" value="F:ribonucleoprotein complex binding"/>
    <property type="evidence" value="ECO:0007669"/>
    <property type="project" value="UniProtKB-UniRule"/>
</dbReference>
<reference evidence="7 8" key="1">
    <citation type="submission" date="2014-03" db="EMBL/GenBank/DDBJ databases">
        <authorList>
            <person name="Sibley D."/>
            <person name="Venepally P."/>
            <person name="Karamycheva S."/>
            <person name="Hadjithomas M."/>
            <person name="Khan A."/>
            <person name="Brunk B."/>
            <person name="Roos D."/>
            <person name="Caler E."/>
            <person name="Lorenzi H."/>
        </authorList>
    </citation>
    <scope>NUCLEOTIDE SEQUENCE [LARGE SCALE GENOMIC DNA]</scope>
    <source>
        <strain evidence="8">p89</strain>
    </source>
</reference>
<dbReference type="GO" id="GO:0005654">
    <property type="term" value="C:nucleoplasm"/>
    <property type="evidence" value="ECO:0007669"/>
    <property type="project" value="UniProtKB-SubCell"/>
</dbReference>
<dbReference type="GO" id="GO:0003723">
    <property type="term" value="F:RNA binding"/>
    <property type="evidence" value="ECO:0007669"/>
    <property type="project" value="TreeGrafter"/>
</dbReference>
<evidence type="ECO:0000256" key="3">
    <source>
        <dbReference type="ARBA" id="ARBA00023242"/>
    </source>
</evidence>
<proteinExistence type="inferred from homology"/>
<gene>
    <name evidence="7" type="ORF">TGP89_239790</name>
</gene>
<feature type="compositionally biased region" description="Basic and acidic residues" evidence="5">
    <location>
        <begin position="618"/>
        <end position="631"/>
    </location>
</feature>
<name>A0A086K3Q2_TOXGO</name>
<comment type="function">
    <text evidence="4">Required for maturation of ribosomal RNAs and formation of the large ribosomal subunit.</text>
</comment>
<dbReference type="OrthoDB" id="10264910at2759"/>
<dbReference type="GO" id="GO:0070545">
    <property type="term" value="C:PeBoW complex"/>
    <property type="evidence" value="ECO:0007669"/>
    <property type="project" value="TreeGrafter"/>
</dbReference>
<feature type="domain" description="BRCT" evidence="6">
    <location>
        <begin position="459"/>
        <end position="552"/>
    </location>
</feature>
<keyword evidence="1 4" id="KW-0690">Ribosome biogenesis</keyword>
<feature type="compositionally biased region" description="Basic and acidic residues" evidence="5">
    <location>
        <begin position="677"/>
        <end position="688"/>
    </location>
</feature>
<evidence type="ECO:0000259" key="6">
    <source>
        <dbReference type="PROSITE" id="PS50172"/>
    </source>
</evidence>
<comment type="caution">
    <text evidence="7">The sequence shown here is derived from an EMBL/GenBank/DDBJ whole genome shotgun (WGS) entry which is preliminary data.</text>
</comment>
<comment type="similarity">
    <text evidence="4">Belongs to the pescadillo family.</text>
</comment>
<dbReference type="HAMAP" id="MF_03028">
    <property type="entry name" value="Pescadillo"/>
    <property type="match status" value="1"/>
</dbReference>
<feature type="compositionally biased region" description="Acidic residues" evidence="5">
    <location>
        <begin position="381"/>
        <end position="413"/>
    </location>
</feature>
<evidence type="ECO:0000313" key="7">
    <source>
        <dbReference type="EMBL" id="KFG39020.1"/>
    </source>
</evidence>
<evidence type="ECO:0000256" key="2">
    <source>
        <dbReference type="ARBA" id="ARBA00022552"/>
    </source>
</evidence>
<feature type="compositionally biased region" description="Acidic residues" evidence="5">
    <location>
        <begin position="605"/>
        <end position="617"/>
    </location>
</feature>
<dbReference type="Proteomes" id="UP000028828">
    <property type="component" value="Unassembled WGS sequence"/>
</dbReference>
<accession>A0A086K3Q2</accession>
<feature type="compositionally biased region" description="Acidic residues" evidence="5">
    <location>
        <begin position="350"/>
        <end position="373"/>
    </location>
</feature>
<protein>
    <recommendedName>
        <fullName evidence="4">Pescadillo homolog</fullName>
    </recommendedName>
</protein>
<evidence type="ECO:0000313" key="8">
    <source>
        <dbReference type="Proteomes" id="UP000028828"/>
    </source>
</evidence>
<dbReference type="PANTHER" id="PTHR12221:SF6">
    <property type="entry name" value="PESCADILLO HOMOLOG"/>
    <property type="match status" value="1"/>
</dbReference>
<dbReference type="PANTHER" id="PTHR12221">
    <property type="entry name" value="PESCADILLO - RELATED"/>
    <property type="match status" value="1"/>
</dbReference>
<dbReference type="Pfam" id="PF06732">
    <property type="entry name" value="Pescadillo_N"/>
    <property type="match status" value="1"/>
</dbReference>
<feature type="region of interest" description="Disordered" evidence="5">
    <location>
        <begin position="702"/>
        <end position="733"/>
    </location>
</feature>
<keyword evidence="3 4" id="KW-0539">Nucleus</keyword>
<dbReference type="Gene3D" id="3.40.50.10190">
    <property type="entry name" value="BRCT domain"/>
    <property type="match status" value="1"/>
</dbReference>
<dbReference type="PROSITE" id="PS50172">
    <property type="entry name" value="BRCT"/>
    <property type="match status" value="1"/>
</dbReference>
<dbReference type="SMART" id="SM00292">
    <property type="entry name" value="BRCT"/>
    <property type="match status" value="1"/>
</dbReference>
<dbReference type="CDD" id="cd17709">
    <property type="entry name" value="BRCT_pescadillo_like"/>
    <property type="match status" value="1"/>
</dbReference>
<feature type="compositionally biased region" description="Basic and acidic residues" evidence="5">
    <location>
        <begin position="422"/>
        <end position="447"/>
    </location>
</feature>
<organism evidence="7 8">
    <name type="scientific">Toxoplasma gondii p89</name>
    <dbReference type="NCBI Taxonomy" id="943119"/>
    <lineage>
        <taxon>Eukaryota</taxon>
        <taxon>Sar</taxon>
        <taxon>Alveolata</taxon>
        <taxon>Apicomplexa</taxon>
        <taxon>Conoidasida</taxon>
        <taxon>Coccidia</taxon>
        <taxon>Eucoccidiorida</taxon>
        <taxon>Eimeriorina</taxon>
        <taxon>Sarcocystidae</taxon>
        <taxon>Toxoplasma</taxon>
    </lineage>
</organism>
<dbReference type="InterPro" id="IPR036420">
    <property type="entry name" value="BRCT_dom_sf"/>
</dbReference>
<dbReference type="InterPro" id="IPR010613">
    <property type="entry name" value="PES"/>
</dbReference>
<feature type="compositionally biased region" description="Polar residues" evidence="5">
    <location>
        <begin position="662"/>
        <end position="671"/>
    </location>
</feature>
<feature type="region of interest" description="Disordered" evidence="5">
    <location>
        <begin position="594"/>
        <end position="689"/>
    </location>
</feature>
<comment type="subcellular location">
    <subcellularLocation>
        <location evidence="4">Nucleus</location>
        <location evidence="4">Nucleolus</location>
    </subcellularLocation>
    <subcellularLocation>
        <location evidence="4">Nucleus</location>
        <location evidence="4">Nucleoplasm</location>
    </subcellularLocation>
</comment>
<dbReference type="SUPFAM" id="SSF52113">
    <property type="entry name" value="BRCT domain"/>
    <property type="match status" value="1"/>
</dbReference>
<keyword evidence="2 4" id="KW-0698">rRNA processing</keyword>
<dbReference type="EMBL" id="AEYI02001306">
    <property type="protein sequence ID" value="KFG39020.1"/>
    <property type="molecule type" value="Genomic_DNA"/>
</dbReference>
<dbReference type="VEuPathDB" id="ToxoDB:TGP89_239790"/>
<dbReference type="AlphaFoldDB" id="A0A086K3Q2"/>
<dbReference type="GO" id="GO:0000466">
    <property type="term" value="P:maturation of 5.8S rRNA from tricistronic rRNA transcript (SSU-rRNA, 5.8S rRNA, LSU-rRNA)"/>
    <property type="evidence" value="ECO:0007669"/>
    <property type="project" value="UniProtKB-UniRule"/>
</dbReference>
<dbReference type="InterPro" id="IPR001357">
    <property type="entry name" value="BRCT_dom"/>
</dbReference>
<sequence>MAKKIKAGTSGEAAQYMTRGQALKKLQLPLAGFRRLCILKGIYPRDPKKKKKGKDKIYYHTKDVLHIAHEPLLDTFRQIKATDKKVRRALGRKEKQLAKRYARSKPAVRLHHIVRERFPTLSDAVADLDDALSTICIFAMLPAENSRGVNAEYCVKAGQLLDEFLVVATQQRALRRVFASIKGYYFEVQFLGHAVTFLMPHQFKQELPDEVDFRVLSTFFELYSTTLHLVVFKLFLLAGLAYPPTATKRESVRRRRRIQKNEEAAVKALAAGRVPRQQEGFHGDGPWGLAGWRFPILQARRIQNAQRRDFEENLEKTSAGKSKEESVVGGAGETKGQNSESEPTGRSKSEEDETEEDSEPTDEAESDDEELEEEAQHGSDSEGEGEEEVDGEDGDEEGADEEEDTEEAESTEESSEKKHKKVREEGEADVRGKVAGKKEPAEADHGDGTASACGVHPHPVQQLFDGCVIFLGREVPLLPFSFMIRSCGGKVGWQGPESPFSEDHADITHHVVDRPLECFLRVENSQRDYVQPQWVMDSINTGIQLPIHLYAPGKTLPPHLSPFVDDRKEGYVPKQRDVLDRLVAERKGVAAVGLGSDTTRGLDGYDGDDSPGDEEAGEKERAFQIEVEREAQTNSVEEGPEESTDASSSTKRPRDAIEASAEEQTSTSRAVNMTGRARREQDELDARKSLLRKKHKRLLERIEHGVRRKQEATAKLQAKRDAIERREELSEGA</sequence>
<evidence type="ECO:0000256" key="1">
    <source>
        <dbReference type="ARBA" id="ARBA00022517"/>
    </source>
</evidence>
<evidence type="ECO:0000256" key="4">
    <source>
        <dbReference type="HAMAP-Rule" id="MF_03028"/>
    </source>
</evidence>
<feature type="region of interest" description="Disordered" evidence="5">
    <location>
        <begin position="311"/>
        <end position="453"/>
    </location>
</feature>